<gene>
    <name evidence="3" type="ORF">SAMN04488109_4070</name>
</gene>
<dbReference type="STRING" id="947013.SAMN04488109_4070"/>
<evidence type="ECO:0008006" key="5">
    <source>
        <dbReference type="Google" id="ProtNLM"/>
    </source>
</evidence>
<feature type="chain" id="PRO_5009913931" description="DUF3999 domain-containing protein" evidence="2">
    <location>
        <begin position="20"/>
        <end position="418"/>
    </location>
</feature>
<dbReference type="RefSeq" id="WP_073137673.1">
    <property type="nucleotide sequence ID" value="NZ_FQWQ01000003.1"/>
</dbReference>
<sequence>MRRLLIVLTVCLIAGKGMAQTPTFVAEATLPAVTKDGFYEVEIVPALAVYLNESFGNIRLYDAQHHEVPYLLREESARYYAGQFTPYEILEKKQEEGCCTSLILHNPKQSELNSIQLIIRNAEVTKEATLLGSDDRKQWFALKQHFSLSPAANANGISEVKIVDFPLSNYRYYSLRIADSTSAPLNILNAGYTEDSRVEEAKFTEVPVRKITTGQKTGEKNTYVTIRFDTARLVDKLELKMKGAPYFLRHAVLYEPQQRASKKGETSTYYNRVEEMEVNSHHPTTLEFPALKVKEFLIVIDNQDNPPLEVAEAKPFQRRRYLTAYLKSGMTHTLDVGQESLSTPAYDLAFFKDSIPDQPQVVHTGVITVFEQKQAETSPTFFTTKAFIWVAVIGVIAVLGFMSVKLLKETNAQKKEGL</sequence>
<dbReference type="AlphaFoldDB" id="A0A1M5TGN3"/>
<evidence type="ECO:0000256" key="1">
    <source>
        <dbReference type="SAM" id="Phobius"/>
    </source>
</evidence>
<proteinExistence type="predicted"/>
<protein>
    <recommendedName>
        <fullName evidence="5">DUF3999 domain-containing protein</fullName>
    </recommendedName>
</protein>
<feature type="transmembrane region" description="Helical" evidence="1">
    <location>
        <begin position="386"/>
        <end position="407"/>
    </location>
</feature>
<evidence type="ECO:0000256" key="2">
    <source>
        <dbReference type="SAM" id="SignalP"/>
    </source>
</evidence>
<evidence type="ECO:0000313" key="4">
    <source>
        <dbReference type="Proteomes" id="UP000184212"/>
    </source>
</evidence>
<accession>A0A1M5TGN3</accession>
<dbReference type="Proteomes" id="UP000184212">
    <property type="component" value="Unassembled WGS sequence"/>
</dbReference>
<keyword evidence="1" id="KW-1133">Transmembrane helix</keyword>
<name>A0A1M5TGN3_9BACT</name>
<keyword evidence="4" id="KW-1185">Reference proteome</keyword>
<evidence type="ECO:0000313" key="3">
    <source>
        <dbReference type="EMBL" id="SHH49876.1"/>
    </source>
</evidence>
<dbReference type="EMBL" id="FQWQ01000003">
    <property type="protein sequence ID" value="SHH49876.1"/>
    <property type="molecule type" value="Genomic_DNA"/>
</dbReference>
<dbReference type="OrthoDB" id="994644at2"/>
<feature type="signal peptide" evidence="2">
    <location>
        <begin position="1"/>
        <end position="19"/>
    </location>
</feature>
<keyword evidence="1" id="KW-0812">Transmembrane</keyword>
<keyword evidence="2" id="KW-0732">Signal</keyword>
<reference evidence="3 4" key="1">
    <citation type="submission" date="2016-11" db="EMBL/GenBank/DDBJ databases">
        <authorList>
            <person name="Jaros S."/>
            <person name="Januszkiewicz K."/>
            <person name="Wedrychowicz H."/>
        </authorList>
    </citation>
    <scope>NUCLEOTIDE SEQUENCE [LARGE SCALE GENOMIC DNA]</scope>
    <source>
        <strain evidence="3 4">DSM 24574</strain>
    </source>
</reference>
<organism evidence="3 4">
    <name type="scientific">Chryseolinea serpens</name>
    <dbReference type="NCBI Taxonomy" id="947013"/>
    <lineage>
        <taxon>Bacteria</taxon>
        <taxon>Pseudomonadati</taxon>
        <taxon>Bacteroidota</taxon>
        <taxon>Cytophagia</taxon>
        <taxon>Cytophagales</taxon>
        <taxon>Fulvivirgaceae</taxon>
        <taxon>Chryseolinea</taxon>
    </lineage>
</organism>
<keyword evidence="1" id="KW-0472">Membrane</keyword>